<dbReference type="Gene3D" id="3.30.565.10">
    <property type="entry name" value="Histidine kinase-like ATPase, C-terminal domain"/>
    <property type="match status" value="1"/>
</dbReference>
<name>A0A3N0GJX2_9ACTN</name>
<keyword evidence="1" id="KW-0418">Kinase</keyword>
<dbReference type="Pfam" id="PF13581">
    <property type="entry name" value="HATPase_c_2"/>
    <property type="match status" value="1"/>
</dbReference>
<dbReference type="OrthoDB" id="4088450at2"/>
<keyword evidence="3" id="KW-0547">Nucleotide-binding</keyword>
<evidence type="ECO:0000256" key="1">
    <source>
        <dbReference type="ARBA" id="ARBA00022527"/>
    </source>
</evidence>
<keyword evidence="1" id="KW-0723">Serine/threonine-protein kinase</keyword>
<reference evidence="3 4" key="1">
    <citation type="submission" date="2018-11" db="EMBL/GenBank/DDBJ databases">
        <authorList>
            <person name="Li F."/>
        </authorList>
    </citation>
    <scope>NUCLEOTIDE SEQUENCE [LARGE SCALE GENOMIC DNA]</scope>
    <source>
        <strain evidence="3 4">Gsoil 818</strain>
    </source>
</reference>
<dbReference type="Proteomes" id="UP000279994">
    <property type="component" value="Unassembled WGS sequence"/>
</dbReference>
<dbReference type="InterPro" id="IPR050267">
    <property type="entry name" value="Anti-sigma-factor_SerPK"/>
</dbReference>
<dbReference type="SUPFAM" id="SSF55874">
    <property type="entry name" value="ATPase domain of HSP90 chaperone/DNA topoisomerase II/histidine kinase"/>
    <property type="match status" value="1"/>
</dbReference>
<keyword evidence="4" id="KW-1185">Reference proteome</keyword>
<dbReference type="CDD" id="cd16936">
    <property type="entry name" value="HATPase_RsbW-like"/>
    <property type="match status" value="1"/>
</dbReference>
<protein>
    <submittedName>
        <fullName evidence="3">ATP-binding protein</fullName>
    </submittedName>
</protein>
<evidence type="ECO:0000313" key="4">
    <source>
        <dbReference type="Proteomes" id="UP000279994"/>
    </source>
</evidence>
<dbReference type="GO" id="GO:0005524">
    <property type="term" value="F:ATP binding"/>
    <property type="evidence" value="ECO:0007669"/>
    <property type="project" value="UniProtKB-KW"/>
</dbReference>
<dbReference type="InterPro" id="IPR003594">
    <property type="entry name" value="HATPase_dom"/>
</dbReference>
<dbReference type="EMBL" id="RJSF01000044">
    <property type="protein sequence ID" value="RNM12711.1"/>
    <property type="molecule type" value="Genomic_DNA"/>
</dbReference>
<keyword evidence="3" id="KW-0067">ATP-binding</keyword>
<comment type="caution">
    <text evidence="3">The sequence shown here is derived from an EMBL/GenBank/DDBJ whole genome shotgun (WGS) entry which is preliminary data.</text>
</comment>
<dbReference type="PANTHER" id="PTHR35526">
    <property type="entry name" value="ANTI-SIGMA-F FACTOR RSBW-RELATED"/>
    <property type="match status" value="1"/>
</dbReference>
<dbReference type="PANTHER" id="PTHR35526:SF3">
    <property type="entry name" value="ANTI-SIGMA-F FACTOR RSBW"/>
    <property type="match status" value="1"/>
</dbReference>
<feature type="domain" description="Histidine kinase/HSP90-like ATPase" evidence="2">
    <location>
        <begin position="18"/>
        <end position="128"/>
    </location>
</feature>
<evidence type="ECO:0000313" key="3">
    <source>
        <dbReference type="EMBL" id="RNM12711.1"/>
    </source>
</evidence>
<accession>A0A3N0GJX2</accession>
<organism evidence="3 4">
    <name type="scientific">Nocardioides pocheonensis</name>
    <dbReference type="NCBI Taxonomy" id="661485"/>
    <lineage>
        <taxon>Bacteria</taxon>
        <taxon>Bacillati</taxon>
        <taxon>Actinomycetota</taxon>
        <taxon>Actinomycetes</taxon>
        <taxon>Propionibacteriales</taxon>
        <taxon>Nocardioidaceae</taxon>
        <taxon>Nocardioides</taxon>
    </lineage>
</organism>
<proteinExistence type="predicted"/>
<dbReference type="GO" id="GO:0004674">
    <property type="term" value="F:protein serine/threonine kinase activity"/>
    <property type="evidence" value="ECO:0007669"/>
    <property type="project" value="UniProtKB-KW"/>
</dbReference>
<keyword evidence="1" id="KW-0808">Transferase</keyword>
<sequence length="138" mass="14776">MIPGMTAPLQGPVTMSVPFAPESASRVRAALSTWLGHRGSSPAVVDEARLVATELVGNAVRHASPLGNGTVLVRWQEDGSDLVLSVCDGGGPSRPERVEAQPYDVRGRGLTIVDALSTAWWVEHHTQLHTVNVRIPLR</sequence>
<dbReference type="AlphaFoldDB" id="A0A3N0GJX2"/>
<gene>
    <name evidence="3" type="ORF">EFL26_19150</name>
</gene>
<dbReference type="InterPro" id="IPR036890">
    <property type="entry name" value="HATPase_C_sf"/>
</dbReference>
<evidence type="ECO:0000259" key="2">
    <source>
        <dbReference type="Pfam" id="PF13581"/>
    </source>
</evidence>